<proteinExistence type="predicted"/>
<dbReference type="InterPro" id="IPR020845">
    <property type="entry name" value="AMP-binding_CS"/>
</dbReference>
<evidence type="ECO:0000313" key="3">
    <source>
        <dbReference type="EMBL" id="SCF04018.1"/>
    </source>
</evidence>
<dbReference type="GO" id="GO:0016877">
    <property type="term" value="F:ligase activity, forming carbon-sulfur bonds"/>
    <property type="evidence" value="ECO:0007669"/>
    <property type="project" value="UniProtKB-ARBA"/>
</dbReference>
<evidence type="ECO:0000313" key="4">
    <source>
        <dbReference type="Proteomes" id="UP000198797"/>
    </source>
</evidence>
<dbReference type="EMBL" id="FMCU01000004">
    <property type="protein sequence ID" value="SCF04018.1"/>
    <property type="molecule type" value="Genomic_DNA"/>
</dbReference>
<dbReference type="InterPro" id="IPR025110">
    <property type="entry name" value="AMP-bd_C"/>
</dbReference>
<dbReference type="InterPro" id="IPR045851">
    <property type="entry name" value="AMP-bd_C_sf"/>
</dbReference>
<evidence type="ECO:0000259" key="2">
    <source>
        <dbReference type="Pfam" id="PF13193"/>
    </source>
</evidence>
<dbReference type="PANTHER" id="PTHR43767:SF10">
    <property type="entry name" value="SURFACTIN SYNTHASE SUBUNIT 1"/>
    <property type="match status" value="1"/>
</dbReference>
<dbReference type="PANTHER" id="PTHR43767">
    <property type="entry name" value="LONG-CHAIN-FATTY-ACID--COA LIGASE"/>
    <property type="match status" value="1"/>
</dbReference>
<protein>
    <submittedName>
        <fullName evidence="3">Acyl-CoA synthetase (AMP-forming)/AMP-acid ligase II</fullName>
    </submittedName>
</protein>
<dbReference type="InterPro" id="IPR000873">
    <property type="entry name" value="AMP-dep_synth/lig_dom"/>
</dbReference>
<accession>A0A1C4X6E5</accession>
<dbReference type="OrthoDB" id="9803968at2"/>
<dbReference type="Pfam" id="PF00501">
    <property type="entry name" value="AMP-binding"/>
    <property type="match status" value="1"/>
</dbReference>
<keyword evidence="4" id="KW-1185">Reference proteome</keyword>
<dbReference type="Proteomes" id="UP000198797">
    <property type="component" value="Unassembled WGS sequence"/>
</dbReference>
<dbReference type="STRING" id="121616.GA0070216_104170"/>
<feature type="domain" description="AMP-binding enzyme C-terminal" evidence="2">
    <location>
        <begin position="425"/>
        <end position="505"/>
    </location>
</feature>
<gene>
    <name evidence="3" type="ORF">GA0070216_104170</name>
</gene>
<sequence length="520" mass="55684">MPSPLAEPDLTVTANLLDLVSQAAAAYGDDPYLLPAEPGGRVVSFADVLTFTRGCAALLDEHRVPPGGRVAVVLHNSSLAALLFLGIIAAQRMLVPLNPKSGPAELDTLLAHADVALVLGPSSTAAKTSPGRCWLTVDDAEGFLTEVLGRGVAHRGELVAPADGGAGDAEIVYTSGSTGAAKGVVLSHRALLANSLAMVKWADAGRDDVFLNVIPMLHVGGQGLPTLTPLWSGGRTVCVRSEVALARFWTYVDRFRPTWTLVVNAYLAHLVERPQRPAVSRLKGVLAGGSALSPELIHRFEDTFGIPVFQVYGMTELTSLTVVEPRERRPGDRRTAGLPVPFARVRVVDEAGRDVPPGESGEVLLSGPSIFTRYEKAPDLTAARLVDGWVRSGDLGHLDERGELTIVDRMDSMVIVSGENVYPAEIENVVPQLDGIEDAVVAALPHPVTGVELVLVYTLLPGAVVRDDEWRALLMKQLSAFKVPRRFVPLKEIGVDSFPRTPLGKIQRSDVRRLAIENLT</sequence>
<dbReference type="SUPFAM" id="SSF56801">
    <property type="entry name" value="Acetyl-CoA synthetase-like"/>
    <property type="match status" value="1"/>
</dbReference>
<name>A0A1C4X6E5_9ACTN</name>
<dbReference type="CDD" id="cd04433">
    <property type="entry name" value="AFD_class_I"/>
    <property type="match status" value="1"/>
</dbReference>
<keyword evidence="3" id="KW-0436">Ligase</keyword>
<dbReference type="InterPro" id="IPR042099">
    <property type="entry name" value="ANL_N_sf"/>
</dbReference>
<dbReference type="InterPro" id="IPR050237">
    <property type="entry name" value="ATP-dep_AMP-bd_enzyme"/>
</dbReference>
<organism evidence="3 4">
    <name type="scientific">Micromonospora matsumotoense</name>
    <dbReference type="NCBI Taxonomy" id="121616"/>
    <lineage>
        <taxon>Bacteria</taxon>
        <taxon>Bacillati</taxon>
        <taxon>Actinomycetota</taxon>
        <taxon>Actinomycetes</taxon>
        <taxon>Micromonosporales</taxon>
        <taxon>Micromonosporaceae</taxon>
        <taxon>Micromonospora</taxon>
    </lineage>
</organism>
<dbReference type="AlphaFoldDB" id="A0A1C4X6E5"/>
<dbReference type="PROSITE" id="PS00455">
    <property type="entry name" value="AMP_BINDING"/>
    <property type="match status" value="1"/>
</dbReference>
<reference evidence="4" key="1">
    <citation type="submission" date="2016-06" db="EMBL/GenBank/DDBJ databases">
        <authorList>
            <person name="Varghese N."/>
            <person name="Submissions Spin"/>
        </authorList>
    </citation>
    <scope>NUCLEOTIDE SEQUENCE [LARGE SCALE GENOMIC DNA]</scope>
    <source>
        <strain evidence="4">DSM 44100</strain>
    </source>
</reference>
<dbReference type="RefSeq" id="WP_091243252.1">
    <property type="nucleotide sequence ID" value="NZ_FMCU01000004.1"/>
</dbReference>
<dbReference type="Pfam" id="PF13193">
    <property type="entry name" value="AMP-binding_C"/>
    <property type="match status" value="1"/>
</dbReference>
<feature type="domain" description="AMP-dependent synthetase/ligase" evidence="1">
    <location>
        <begin position="22"/>
        <end position="374"/>
    </location>
</feature>
<evidence type="ECO:0000259" key="1">
    <source>
        <dbReference type="Pfam" id="PF00501"/>
    </source>
</evidence>
<dbReference type="Gene3D" id="3.40.50.12780">
    <property type="entry name" value="N-terminal domain of ligase-like"/>
    <property type="match status" value="1"/>
</dbReference>
<dbReference type="Gene3D" id="3.30.300.30">
    <property type="match status" value="1"/>
</dbReference>